<name>A0A2T7A1X8_TUBBO</name>
<evidence type="ECO:0000256" key="1">
    <source>
        <dbReference type="ARBA" id="ARBA00023242"/>
    </source>
</evidence>
<evidence type="ECO:0000313" key="5">
    <source>
        <dbReference type="Proteomes" id="UP000244722"/>
    </source>
</evidence>
<keyword evidence="1" id="KW-0539">Nucleus</keyword>
<dbReference type="InterPro" id="IPR036864">
    <property type="entry name" value="Zn2-C6_fun-type_DNA-bd_sf"/>
</dbReference>
<dbReference type="OrthoDB" id="3921198at2759"/>
<dbReference type="PANTHER" id="PTHR31668">
    <property type="entry name" value="GLUCOSE TRANSPORT TRANSCRIPTION REGULATOR RGT1-RELATED-RELATED"/>
    <property type="match status" value="1"/>
</dbReference>
<dbReference type="EMBL" id="NESQ01000041">
    <property type="protein sequence ID" value="PUU81746.1"/>
    <property type="molecule type" value="Genomic_DNA"/>
</dbReference>
<dbReference type="GO" id="GO:0008270">
    <property type="term" value="F:zinc ion binding"/>
    <property type="evidence" value="ECO:0007669"/>
    <property type="project" value="InterPro"/>
</dbReference>
<dbReference type="CDD" id="cd00067">
    <property type="entry name" value="GAL4"/>
    <property type="match status" value="1"/>
</dbReference>
<evidence type="ECO:0000256" key="2">
    <source>
        <dbReference type="SAM" id="MobiDB-lite"/>
    </source>
</evidence>
<dbReference type="PANTHER" id="PTHR31668:SF30">
    <property type="entry name" value="ZN(II)2CYS6 TRANSCRIPTION FACTOR (EUROFUNG)"/>
    <property type="match status" value="1"/>
</dbReference>
<dbReference type="PROSITE" id="PS00463">
    <property type="entry name" value="ZN2_CY6_FUNGAL_1"/>
    <property type="match status" value="1"/>
</dbReference>
<dbReference type="AlphaFoldDB" id="A0A2T7A1X8"/>
<dbReference type="Pfam" id="PF00172">
    <property type="entry name" value="Zn_clus"/>
    <property type="match status" value="1"/>
</dbReference>
<dbReference type="SUPFAM" id="SSF57701">
    <property type="entry name" value="Zn2/Cys6 DNA-binding domain"/>
    <property type="match status" value="1"/>
</dbReference>
<gene>
    <name evidence="4" type="ORF">B9Z19DRAFT_574158</name>
</gene>
<sequence>MSSDKGLLRPGHAFVPPSTDISTSSTNALSGVPAIDLPEFAAEPIKSDTIVGHDALTLLPEVQATGRPAGSRRPFQRRRRSRACDACRTRKTKCDTPDEGPCSACVAASLVCKFSEGEDKRRAGPARYAFGNP</sequence>
<dbReference type="PROSITE" id="PS50048">
    <property type="entry name" value="ZN2_CY6_FUNGAL_2"/>
    <property type="match status" value="1"/>
</dbReference>
<feature type="region of interest" description="Disordered" evidence="2">
    <location>
        <begin position="1"/>
        <end position="25"/>
    </location>
</feature>
<dbReference type="SMART" id="SM00066">
    <property type="entry name" value="GAL4"/>
    <property type="match status" value="1"/>
</dbReference>
<organism evidence="4 5">
    <name type="scientific">Tuber borchii</name>
    <name type="common">White truffle</name>
    <dbReference type="NCBI Taxonomy" id="42251"/>
    <lineage>
        <taxon>Eukaryota</taxon>
        <taxon>Fungi</taxon>
        <taxon>Dikarya</taxon>
        <taxon>Ascomycota</taxon>
        <taxon>Pezizomycotina</taxon>
        <taxon>Pezizomycetes</taxon>
        <taxon>Pezizales</taxon>
        <taxon>Tuberaceae</taxon>
        <taxon>Tuber</taxon>
    </lineage>
</organism>
<evidence type="ECO:0000313" key="4">
    <source>
        <dbReference type="EMBL" id="PUU81746.1"/>
    </source>
</evidence>
<reference evidence="4 5" key="1">
    <citation type="submission" date="2017-04" db="EMBL/GenBank/DDBJ databases">
        <title>Draft genome sequence of Tuber borchii Vittad., a whitish edible truffle.</title>
        <authorList>
            <consortium name="DOE Joint Genome Institute"/>
            <person name="Murat C."/>
            <person name="Kuo A."/>
            <person name="Barry K.W."/>
            <person name="Clum A."/>
            <person name="Dockter R.B."/>
            <person name="Fauchery L."/>
            <person name="Iotti M."/>
            <person name="Kohler A."/>
            <person name="Labutti K."/>
            <person name="Lindquist E.A."/>
            <person name="Lipzen A."/>
            <person name="Ohm R.A."/>
            <person name="Wang M."/>
            <person name="Grigoriev I.V."/>
            <person name="Zambonelli A."/>
            <person name="Martin F.M."/>
        </authorList>
    </citation>
    <scope>NUCLEOTIDE SEQUENCE [LARGE SCALE GENOMIC DNA]</scope>
    <source>
        <strain evidence="4 5">Tbo3840</strain>
    </source>
</reference>
<dbReference type="GO" id="GO:0000981">
    <property type="term" value="F:DNA-binding transcription factor activity, RNA polymerase II-specific"/>
    <property type="evidence" value="ECO:0007669"/>
    <property type="project" value="InterPro"/>
</dbReference>
<dbReference type="STRING" id="42251.A0A2T7A1X8"/>
<accession>A0A2T7A1X8</accession>
<protein>
    <recommendedName>
        <fullName evidence="3">Zn(2)-C6 fungal-type domain-containing protein</fullName>
    </recommendedName>
</protein>
<proteinExistence type="predicted"/>
<dbReference type="Gene3D" id="4.10.240.10">
    <property type="entry name" value="Zn(2)-C6 fungal-type DNA-binding domain"/>
    <property type="match status" value="1"/>
</dbReference>
<keyword evidence="5" id="KW-1185">Reference proteome</keyword>
<dbReference type="InterPro" id="IPR001138">
    <property type="entry name" value="Zn2Cys6_DnaBD"/>
</dbReference>
<evidence type="ECO:0000259" key="3">
    <source>
        <dbReference type="PROSITE" id="PS50048"/>
    </source>
</evidence>
<comment type="caution">
    <text evidence="4">The sequence shown here is derived from an EMBL/GenBank/DDBJ whole genome shotgun (WGS) entry which is preliminary data.</text>
</comment>
<dbReference type="InterPro" id="IPR050797">
    <property type="entry name" value="Carb_Metab_Trans_Reg"/>
</dbReference>
<feature type="domain" description="Zn(2)-C6 fungal-type" evidence="3">
    <location>
        <begin position="83"/>
        <end position="114"/>
    </location>
</feature>
<dbReference type="Proteomes" id="UP000244722">
    <property type="component" value="Unassembled WGS sequence"/>
</dbReference>